<dbReference type="STRING" id="1123062.SAMN02745775_1364"/>
<evidence type="ECO:0000313" key="2">
    <source>
        <dbReference type="EMBL" id="SFL17380.1"/>
    </source>
</evidence>
<keyword evidence="3" id="KW-1185">Reference proteome</keyword>
<dbReference type="Proteomes" id="UP000199473">
    <property type="component" value="Unassembled WGS sequence"/>
</dbReference>
<accession>A0A1I4FJ94</accession>
<name>A0A1I4FJ94_9PROT</name>
<reference evidence="2 3" key="1">
    <citation type="submission" date="2016-10" db="EMBL/GenBank/DDBJ databases">
        <authorList>
            <person name="de Groot N.N."/>
        </authorList>
    </citation>
    <scope>NUCLEOTIDE SEQUENCE [LARGE SCALE GENOMIC DNA]</scope>
    <source>
        <strain evidence="2 3">DSM 19981</strain>
    </source>
</reference>
<evidence type="ECO:0000313" key="3">
    <source>
        <dbReference type="Proteomes" id="UP000199473"/>
    </source>
</evidence>
<dbReference type="InterPro" id="IPR016181">
    <property type="entry name" value="Acyl_CoA_acyltransferase"/>
</dbReference>
<evidence type="ECO:0000259" key="1">
    <source>
        <dbReference type="PROSITE" id="PS51186"/>
    </source>
</evidence>
<sequence>MTVSLHLTATPDPAEEAAARGALREANAEAGFPHDSRPLCVLLRDGQGQVVGGLVGRTGWSWLYAENLAVPPALRGAGWGQRLLAAAEAEARARFCIGARLDTYTFQARGFYEKQGYRVVGTIPDCPPGQTRFTMIKRLDAGEETR</sequence>
<proteinExistence type="predicted"/>
<organism evidence="2 3">
    <name type="scientific">Falsiroseomonas stagni DSM 19981</name>
    <dbReference type="NCBI Taxonomy" id="1123062"/>
    <lineage>
        <taxon>Bacteria</taxon>
        <taxon>Pseudomonadati</taxon>
        <taxon>Pseudomonadota</taxon>
        <taxon>Alphaproteobacteria</taxon>
        <taxon>Acetobacterales</taxon>
        <taxon>Roseomonadaceae</taxon>
        <taxon>Falsiroseomonas</taxon>
    </lineage>
</organism>
<keyword evidence="2" id="KW-0808">Transferase</keyword>
<dbReference type="GO" id="GO:0016747">
    <property type="term" value="F:acyltransferase activity, transferring groups other than amino-acyl groups"/>
    <property type="evidence" value="ECO:0007669"/>
    <property type="project" value="InterPro"/>
</dbReference>
<dbReference type="InterPro" id="IPR000182">
    <property type="entry name" value="GNAT_dom"/>
</dbReference>
<gene>
    <name evidence="2" type="ORF">SAMN02745775_1364</name>
</gene>
<dbReference type="PROSITE" id="PS51186">
    <property type="entry name" value="GNAT"/>
    <property type="match status" value="1"/>
</dbReference>
<dbReference type="Pfam" id="PF13508">
    <property type="entry name" value="Acetyltransf_7"/>
    <property type="match status" value="1"/>
</dbReference>
<protein>
    <submittedName>
        <fullName evidence="2">Acetyltransferase (GNAT) family protein</fullName>
    </submittedName>
</protein>
<feature type="domain" description="N-acetyltransferase" evidence="1">
    <location>
        <begin position="1"/>
        <end position="140"/>
    </location>
</feature>
<dbReference type="Gene3D" id="3.40.630.30">
    <property type="match status" value="1"/>
</dbReference>
<dbReference type="AlphaFoldDB" id="A0A1I4FJ94"/>
<dbReference type="SUPFAM" id="SSF55729">
    <property type="entry name" value="Acyl-CoA N-acyltransferases (Nat)"/>
    <property type="match status" value="1"/>
</dbReference>
<dbReference type="RefSeq" id="WP_245762318.1">
    <property type="nucleotide sequence ID" value="NZ_FOSQ01000036.1"/>
</dbReference>
<dbReference type="EMBL" id="FOSQ01000036">
    <property type="protein sequence ID" value="SFL17380.1"/>
    <property type="molecule type" value="Genomic_DNA"/>
</dbReference>